<keyword evidence="1" id="KW-0472">Membrane</keyword>
<evidence type="ECO:0000313" key="2">
    <source>
        <dbReference type="Ensembl" id="ENSSVLP00005004068.1"/>
    </source>
</evidence>
<accession>A0A8D2AWV7</accession>
<keyword evidence="3" id="KW-1185">Reference proteome</keyword>
<keyword evidence="1" id="KW-0812">Transmembrane</keyword>
<reference evidence="2" key="1">
    <citation type="submission" date="2025-08" db="UniProtKB">
        <authorList>
            <consortium name="Ensembl"/>
        </authorList>
    </citation>
    <scope>IDENTIFICATION</scope>
</reference>
<evidence type="ECO:0000256" key="1">
    <source>
        <dbReference type="SAM" id="Phobius"/>
    </source>
</evidence>
<proteinExistence type="predicted"/>
<evidence type="ECO:0000313" key="3">
    <source>
        <dbReference type="Proteomes" id="UP000694564"/>
    </source>
</evidence>
<reference evidence="2" key="2">
    <citation type="submission" date="2025-09" db="UniProtKB">
        <authorList>
            <consortium name="Ensembl"/>
        </authorList>
    </citation>
    <scope>IDENTIFICATION</scope>
</reference>
<dbReference type="GeneTree" id="ENSGT01150000290168"/>
<sequence>MSFLITFTLPITTYFLFLSLLSTKDHMVVLFSVLKNLHPVLYSGCANVHSHQHVPCPPHPRQHLLLLVFLIIAILTEVRCIPSVVLICISLIVRDVEHFFIYLLFVFSSSVFISCRKHFSSIFDSSH</sequence>
<dbReference type="Proteomes" id="UP000694564">
    <property type="component" value="Chromosome 4"/>
</dbReference>
<feature type="transmembrane region" description="Helical" evidence="1">
    <location>
        <begin position="64"/>
        <end position="92"/>
    </location>
</feature>
<dbReference type="AlphaFoldDB" id="A0A8D2AWV7"/>
<keyword evidence="1" id="KW-1133">Transmembrane helix</keyword>
<name>A0A8D2AWV7_SCIVU</name>
<protein>
    <submittedName>
        <fullName evidence="2">Uncharacterized protein</fullName>
    </submittedName>
</protein>
<organism evidence="2 3">
    <name type="scientific">Sciurus vulgaris</name>
    <name type="common">Eurasian red squirrel</name>
    <dbReference type="NCBI Taxonomy" id="55149"/>
    <lineage>
        <taxon>Eukaryota</taxon>
        <taxon>Metazoa</taxon>
        <taxon>Chordata</taxon>
        <taxon>Craniata</taxon>
        <taxon>Vertebrata</taxon>
        <taxon>Euteleostomi</taxon>
        <taxon>Mammalia</taxon>
        <taxon>Eutheria</taxon>
        <taxon>Euarchontoglires</taxon>
        <taxon>Glires</taxon>
        <taxon>Rodentia</taxon>
        <taxon>Sciuromorpha</taxon>
        <taxon>Sciuridae</taxon>
        <taxon>Sciurinae</taxon>
        <taxon>Sciurini</taxon>
        <taxon>Sciurus</taxon>
    </lineage>
</organism>
<feature type="transmembrane region" description="Helical" evidence="1">
    <location>
        <begin position="99"/>
        <end position="119"/>
    </location>
</feature>
<dbReference type="Ensembl" id="ENSSVLT00005004474.1">
    <property type="protein sequence ID" value="ENSSVLP00005004068.1"/>
    <property type="gene ID" value="ENSSVLG00005003280.1"/>
</dbReference>